<dbReference type="InterPro" id="IPR022485">
    <property type="entry name" value="SHCHC_synthase_MenH"/>
</dbReference>
<dbReference type="Gene3D" id="3.40.50.1820">
    <property type="entry name" value="alpha/beta hydrolase"/>
    <property type="match status" value="1"/>
</dbReference>
<dbReference type="UniPathway" id="UPA01057">
    <property type="reaction ID" value="UER00900"/>
</dbReference>
<dbReference type="OrthoDB" id="9808398at2"/>
<dbReference type="ESTHER" id="triei-q10xe4">
    <property type="family name" value="MenH_SHCHC"/>
</dbReference>
<dbReference type="EC" id="4.2.99.20" evidence="3"/>
<accession>Q10XE4</accession>
<name>Q10XE4_TRIEI</name>
<dbReference type="InterPro" id="IPR000073">
    <property type="entry name" value="AB_hydrolase_1"/>
</dbReference>
<protein>
    <recommendedName>
        <fullName evidence="3">Putative 2-succinyl-6-hydroxy-2,4-cyclohexadiene-1-carboxylate synthase</fullName>
        <shortName evidence="3">SHCHC synthase</shortName>
        <ecNumber evidence="3">4.2.99.20</ecNumber>
    </recommendedName>
</protein>
<dbReference type="EMBL" id="CP000393">
    <property type="protein sequence ID" value="ABG53080.1"/>
    <property type="molecule type" value="Genomic_DNA"/>
</dbReference>
<dbReference type="InterPro" id="IPR029058">
    <property type="entry name" value="AB_hydrolase_fold"/>
</dbReference>
<dbReference type="PANTHER" id="PTHR42916">
    <property type="entry name" value="2-SUCCINYL-5-ENOLPYRUVYL-6-HYDROXY-3-CYCLOHEXENE-1-CARBOXYLATE SYNTHASE"/>
    <property type="match status" value="1"/>
</dbReference>
<dbReference type="STRING" id="203124.Tery_4069"/>
<dbReference type="eggNOG" id="COG2267">
    <property type="taxonomic scope" value="Bacteria"/>
</dbReference>
<dbReference type="HOGENOM" id="CLU_020336_50_4_3"/>
<sequence>MFNGKNYKFNYSLSQKNNKTIILLLHGFMGSSNDFIEIIPELSKKFCCLTVDLPGHGKTRVFDSEKHYNMHNTATALIGLLDNLNIEKCYLFGYSMGGRLALYLGINFPTRFEKIILESASPGLKSKAERSLRCQSDFQLANKLENSNFKEFLINWYNQPLFESLRQHNNFEKLIERRLENNPLELGKSLRNLGIGNQPSLWNKLSNHQIPTLLMVGKYDHKFKAINTEIAELCLPAKLKVIGESGHNIHWENPREWMETIINFLIKGKKKTNISLKNTTRVTFF</sequence>
<dbReference type="SUPFAM" id="SSF53474">
    <property type="entry name" value="alpha/beta-Hydrolases"/>
    <property type="match status" value="1"/>
</dbReference>
<comment type="pathway">
    <text evidence="3">Cofactor biosynthesis; phylloquinone biosynthesis.</text>
</comment>
<dbReference type="KEGG" id="ter:Tery_4069"/>
<keyword evidence="2 3" id="KW-0456">Lyase</keyword>
<dbReference type="PRINTS" id="PR00111">
    <property type="entry name" value="ABHYDROLASE"/>
</dbReference>
<proteinExistence type="inferred from homology"/>
<reference evidence="5" key="1">
    <citation type="submission" date="2006-06" db="EMBL/GenBank/DDBJ databases">
        <title>Complete sequence of Trichodesmium erythraeum IMS101.</title>
        <authorList>
            <consortium name="US DOE Joint Genome Institute"/>
            <person name="Copeland A."/>
            <person name="Lucas S."/>
            <person name="Lapidus A."/>
            <person name="Barry K."/>
            <person name="Detter J.C."/>
            <person name="Glavina del Rio T."/>
            <person name="Hammon N."/>
            <person name="Israni S."/>
            <person name="Dalin E."/>
            <person name="Tice H."/>
            <person name="Pitluck S."/>
            <person name="Kiss H."/>
            <person name="Munk A.C."/>
            <person name="Brettin T."/>
            <person name="Bruce D."/>
            <person name="Han C."/>
            <person name="Tapia R."/>
            <person name="Gilna P."/>
            <person name="Schmutz J."/>
            <person name="Larimer F."/>
            <person name="Land M."/>
            <person name="Hauser L."/>
            <person name="Kyrpides N."/>
            <person name="Kim E."/>
            <person name="Richardson P."/>
        </authorList>
    </citation>
    <scope>NUCLEOTIDE SEQUENCE [LARGE SCALE GENOMIC DNA]</scope>
    <source>
        <strain evidence="5">IMS101</strain>
    </source>
</reference>
<evidence type="ECO:0000256" key="2">
    <source>
        <dbReference type="ARBA" id="ARBA00023239"/>
    </source>
</evidence>
<keyword evidence="1" id="KW-0474">Menaquinone biosynthesis</keyword>
<dbReference type="NCBIfam" id="TIGR03695">
    <property type="entry name" value="menH_SHCHC"/>
    <property type="match status" value="1"/>
</dbReference>
<keyword evidence="5" id="KW-0378">Hydrolase</keyword>
<comment type="catalytic activity">
    <reaction evidence="3">
        <text>5-enolpyruvoyl-6-hydroxy-2-succinyl-cyclohex-3-ene-1-carboxylate = (1R,6R)-6-hydroxy-2-succinyl-cyclohexa-2,4-diene-1-carboxylate + pyruvate</text>
        <dbReference type="Rhea" id="RHEA:25597"/>
        <dbReference type="ChEBI" id="CHEBI:15361"/>
        <dbReference type="ChEBI" id="CHEBI:58689"/>
        <dbReference type="ChEBI" id="CHEBI:58818"/>
        <dbReference type="EC" id="4.2.99.20"/>
    </reaction>
</comment>
<comment type="function">
    <text evidence="3">Catalyzes a proton abstraction reaction that results in 2,5-elimination of pyruvate from 2-succinyl-5-enolpyruvyl-6-hydroxy-3-cyclohexene-1-carboxylate (SEPHCHC) and the formation of 2-succinyl-6-hydroxy-2,4-cyclohexadiene-1-carboxylate (SHCHC).</text>
</comment>
<evidence type="ECO:0000313" key="5">
    <source>
        <dbReference type="EMBL" id="ABG53080.1"/>
    </source>
</evidence>
<evidence type="ECO:0000259" key="4">
    <source>
        <dbReference type="Pfam" id="PF00561"/>
    </source>
</evidence>
<dbReference type="RefSeq" id="WP_011613410.1">
    <property type="nucleotide sequence ID" value="NC_008312.1"/>
</dbReference>
<gene>
    <name evidence="3" type="primary">menH</name>
    <name evidence="5" type="ordered locus">Tery_4069</name>
</gene>
<dbReference type="HAMAP" id="MF_01660">
    <property type="entry name" value="MenH"/>
    <property type="match status" value="1"/>
</dbReference>
<dbReference type="PANTHER" id="PTHR42916:SF1">
    <property type="entry name" value="PROTEIN PHYLLO, CHLOROPLASTIC"/>
    <property type="match status" value="1"/>
</dbReference>
<comment type="pathway">
    <text evidence="3">Quinol/quinone metabolism; 1,4-dihydroxy-2-naphthoate biosynthesis; 1,4-dihydroxy-2-naphthoate from chorismate: step 3/7.</text>
</comment>
<evidence type="ECO:0000256" key="3">
    <source>
        <dbReference type="HAMAP-Rule" id="MF_01660"/>
    </source>
</evidence>
<organism evidence="5">
    <name type="scientific">Trichodesmium erythraeum (strain IMS101)</name>
    <dbReference type="NCBI Taxonomy" id="203124"/>
    <lineage>
        <taxon>Bacteria</taxon>
        <taxon>Bacillati</taxon>
        <taxon>Cyanobacteriota</taxon>
        <taxon>Cyanophyceae</taxon>
        <taxon>Oscillatoriophycideae</taxon>
        <taxon>Oscillatoriales</taxon>
        <taxon>Microcoleaceae</taxon>
        <taxon>Trichodesmium</taxon>
    </lineage>
</organism>
<dbReference type="GO" id="GO:0042372">
    <property type="term" value="P:phylloquinone biosynthetic process"/>
    <property type="evidence" value="ECO:0007669"/>
    <property type="project" value="UniProtKB-UniRule"/>
</dbReference>
<evidence type="ECO:0000256" key="1">
    <source>
        <dbReference type="ARBA" id="ARBA00022428"/>
    </source>
</evidence>
<dbReference type="GO" id="GO:0009234">
    <property type="term" value="P:menaquinone biosynthetic process"/>
    <property type="evidence" value="ECO:0007669"/>
    <property type="project" value="UniProtKB-UniRule"/>
</dbReference>
<dbReference type="GO" id="GO:0016787">
    <property type="term" value="F:hydrolase activity"/>
    <property type="evidence" value="ECO:0007669"/>
    <property type="project" value="UniProtKB-KW"/>
</dbReference>
<feature type="domain" description="AB hydrolase-1" evidence="4">
    <location>
        <begin position="21"/>
        <end position="254"/>
    </location>
</feature>
<dbReference type="AlphaFoldDB" id="Q10XE4"/>
<dbReference type="Pfam" id="PF00561">
    <property type="entry name" value="Abhydrolase_1"/>
    <property type="match status" value="1"/>
</dbReference>
<comment type="subunit">
    <text evidence="3">Monomer.</text>
</comment>
<dbReference type="UniPathway" id="UPA00995"/>
<dbReference type="GO" id="GO:0070205">
    <property type="term" value="F:2-succinyl-6-hydroxy-2,4-cyclohexadiene-1-carboxylate synthase activity"/>
    <property type="evidence" value="ECO:0007669"/>
    <property type="project" value="UniProtKB-UniRule"/>
</dbReference>
<comment type="similarity">
    <text evidence="3">Belongs to the AB hydrolase superfamily. MenH family.</text>
</comment>